<protein>
    <submittedName>
        <fullName evidence="3">Uncharacterized protein</fullName>
    </submittedName>
</protein>
<reference evidence="3 4" key="1">
    <citation type="submission" date="2019-07" db="EMBL/GenBank/DDBJ databases">
        <title>Pseudomonas mangiferae sp. nov., isolated from bark of mango tree in Thailand.</title>
        <authorList>
            <person name="Srisuk N."/>
            <person name="Anurat P."/>
        </authorList>
    </citation>
    <scope>NUCLEOTIDE SEQUENCE [LARGE SCALE GENOMIC DNA]</scope>
    <source>
        <strain evidence="3 4">DMKU_BBB3-04</strain>
    </source>
</reference>
<feature type="signal peptide" evidence="2">
    <location>
        <begin position="1"/>
        <end position="25"/>
    </location>
</feature>
<keyword evidence="2" id="KW-0732">Signal</keyword>
<dbReference type="EMBL" id="VJOY01000001">
    <property type="protein sequence ID" value="TRX76820.1"/>
    <property type="molecule type" value="Genomic_DNA"/>
</dbReference>
<keyword evidence="4" id="KW-1185">Reference proteome</keyword>
<evidence type="ECO:0000313" key="4">
    <source>
        <dbReference type="Proteomes" id="UP000315235"/>
    </source>
</evidence>
<evidence type="ECO:0000313" key="3">
    <source>
        <dbReference type="EMBL" id="TRX76820.1"/>
    </source>
</evidence>
<feature type="chain" id="PRO_5021817373" evidence="2">
    <location>
        <begin position="26"/>
        <end position="67"/>
    </location>
</feature>
<evidence type="ECO:0000256" key="1">
    <source>
        <dbReference type="SAM" id="Phobius"/>
    </source>
</evidence>
<feature type="transmembrane region" description="Helical" evidence="1">
    <location>
        <begin position="34"/>
        <end position="52"/>
    </location>
</feature>
<keyword evidence="1" id="KW-1133">Transmembrane helix</keyword>
<keyword evidence="1" id="KW-0812">Transmembrane</keyword>
<keyword evidence="1" id="KW-0472">Membrane</keyword>
<organism evidence="3 4">
    <name type="scientific">Pseudomonas mangiferae</name>
    <dbReference type="NCBI Taxonomy" id="2593654"/>
    <lineage>
        <taxon>Bacteria</taxon>
        <taxon>Pseudomonadati</taxon>
        <taxon>Pseudomonadota</taxon>
        <taxon>Gammaproteobacteria</taxon>
        <taxon>Pseudomonadales</taxon>
        <taxon>Pseudomonadaceae</taxon>
        <taxon>Pseudomonas</taxon>
    </lineage>
</organism>
<dbReference type="AlphaFoldDB" id="A0A553H4W7"/>
<proteinExistence type="predicted"/>
<comment type="caution">
    <text evidence="3">The sequence shown here is derived from an EMBL/GenBank/DDBJ whole genome shotgun (WGS) entry which is preliminary data.</text>
</comment>
<name>A0A553H4W7_9PSED</name>
<gene>
    <name evidence="3" type="ORF">FM069_02030</name>
</gene>
<sequence length="67" mass="6641">MPRILSFLCLPLVLLALAASLTLSADPHTHNPAGLALLLFSGLVASLGCLLCSGCGRGNEPGPGASA</sequence>
<evidence type="ECO:0000256" key="2">
    <source>
        <dbReference type="SAM" id="SignalP"/>
    </source>
</evidence>
<dbReference type="Proteomes" id="UP000315235">
    <property type="component" value="Unassembled WGS sequence"/>
</dbReference>
<dbReference type="RefSeq" id="WP_143486592.1">
    <property type="nucleotide sequence ID" value="NZ_VJOY01000001.1"/>
</dbReference>
<accession>A0A553H4W7</accession>